<dbReference type="Pfam" id="PF01810">
    <property type="entry name" value="LysE"/>
    <property type="match status" value="1"/>
</dbReference>
<dbReference type="EMBL" id="JARJLM010000413">
    <property type="protein sequence ID" value="MDF3836088.1"/>
    <property type="molecule type" value="Genomic_DNA"/>
</dbReference>
<accession>A0ABT6AU15</accession>
<organism evidence="7 8">
    <name type="scientific">Cupriavidus basilensis</name>
    <dbReference type="NCBI Taxonomy" id="68895"/>
    <lineage>
        <taxon>Bacteria</taxon>
        <taxon>Pseudomonadati</taxon>
        <taxon>Pseudomonadota</taxon>
        <taxon>Betaproteobacteria</taxon>
        <taxon>Burkholderiales</taxon>
        <taxon>Burkholderiaceae</taxon>
        <taxon>Cupriavidus</taxon>
    </lineage>
</organism>
<keyword evidence="3 6" id="KW-0812">Transmembrane</keyword>
<evidence type="ECO:0000256" key="5">
    <source>
        <dbReference type="ARBA" id="ARBA00023136"/>
    </source>
</evidence>
<dbReference type="PIRSF" id="PIRSF006324">
    <property type="entry name" value="LeuE"/>
    <property type="match status" value="1"/>
</dbReference>
<sequence>MTLSMLLLYSVACFSVTVMPGPTMLLALANGTSRNWRIAGMGMLGAALSDLLLIGAVGIGLGALLAASEVLFSAVKWIGVVYLVWLAAQLWRASPGELVVGGASLSPRRAFMRSLLVALSNPKGLLFFSAFLPQFIDTAQAQAPQYLALALVSAALDLVVMAAYAAGGARAAKALTRQGLRVMNRFCAALLLSLAGFLAAYRRAGA</sequence>
<feature type="transmembrane region" description="Helical" evidence="6">
    <location>
        <begin position="41"/>
        <end position="64"/>
    </location>
</feature>
<feature type="transmembrane region" description="Helical" evidence="6">
    <location>
        <begin position="186"/>
        <end position="204"/>
    </location>
</feature>
<feature type="transmembrane region" description="Helical" evidence="6">
    <location>
        <begin position="144"/>
        <end position="165"/>
    </location>
</feature>
<feature type="transmembrane region" description="Helical" evidence="6">
    <location>
        <begin position="6"/>
        <end position="29"/>
    </location>
</feature>
<evidence type="ECO:0000313" key="8">
    <source>
        <dbReference type="Proteomes" id="UP001216674"/>
    </source>
</evidence>
<feature type="transmembrane region" description="Helical" evidence="6">
    <location>
        <begin position="70"/>
        <end position="91"/>
    </location>
</feature>
<reference evidence="7 8" key="1">
    <citation type="submission" date="2023-03" db="EMBL/GenBank/DDBJ databases">
        <title>Draft assemblies of triclosan tolerant bacteria isolated from returned activated sludge.</title>
        <authorList>
            <person name="Van Hamelsveld S."/>
        </authorList>
    </citation>
    <scope>NUCLEOTIDE SEQUENCE [LARGE SCALE GENOMIC DNA]</scope>
    <source>
        <strain evidence="7 8">GW210010_S58</strain>
    </source>
</reference>
<dbReference type="RefSeq" id="WP_017231205.1">
    <property type="nucleotide sequence ID" value="NZ_JARJLM010000413.1"/>
</dbReference>
<evidence type="ECO:0000256" key="3">
    <source>
        <dbReference type="ARBA" id="ARBA00022692"/>
    </source>
</evidence>
<evidence type="ECO:0000256" key="2">
    <source>
        <dbReference type="ARBA" id="ARBA00022475"/>
    </source>
</evidence>
<comment type="subcellular location">
    <subcellularLocation>
        <location evidence="1">Cell membrane</location>
        <topology evidence="1">Multi-pass membrane protein</topology>
    </subcellularLocation>
</comment>
<comment type="caution">
    <text evidence="7">The sequence shown here is derived from an EMBL/GenBank/DDBJ whole genome shotgun (WGS) entry which is preliminary data.</text>
</comment>
<gene>
    <name evidence="7" type="ORF">P3W85_24500</name>
</gene>
<evidence type="ECO:0000256" key="4">
    <source>
        <dbReference type="ARBA" id="ARBA00022989"/>
    </source>
</evidence>
<evidence type="ECO:0000256" key="6">
    <source>
        <dbReference type="SAM" id="Phobius"/>
    </source>
</evidence>
<evidence type="ECO:0000313" key="7">
    <source>
        <dbReference type="EMBL" id="MDF3836088.1"/>
    </source>
</evidence>
<dbReference type="PANTHER" id="PTHR30086:SF20">
    <property type="entry name" value="ARGININE EXPORTER PROTEIN ARGO-RELATED"/>
    <property type="match status" value="1"/>
</dbReference>
<dbReference type="Proteomes" id="UP001216674">
    <property type="component" value="Unassembled WGS sequence"/>
</dbReference>
<dbReference type="PANTHER" id="PTHR30086">
    <property type="entry name" value="ARGININE EXPORTER PROTEIN ARGO"/>
    <property type="match status" value="1"/>
</dbReference>
<protein>
    <submittedName>
        <fullName evidence="7">LysE family translocator</fullName>
    </submittedName>
</protein>
<keyword evidence="4 6" id="KW-1133">Transmembrane helix</keyword>
<feature type="transmembrane region" description="Helical" evidence="6">
    <location>
        <begin position="111"/>
        <end position="132"/>
    </location>
</feature>
<evidence type="ECO:0000256" key="1">
    <source>
        <dbReference type="ARBA" id="ARBA00004651"/>
    </source>
</evidence>
<keyword evidence="2" id="KW-1003">Cell membrane</keyword>
<proteinExistence type="predicted"/>
<name>A0ABT6AU15_9BURK</name>
<keyword evidence="5 6" id="KW-0472">Membrane</keyword>
<dbReference type="InterPro" id="IPR001123">
    <property type="entry name" value="LeuE-type"/>
</dbReference>
<keyword evidence="8" id="KW-1185">Reference proteome</keyword>